<dbReference type="Pfam" id="PF04542">
    <property type="entry name" value="Sigma70_r2"/>
    <property type="match status" value="1"/>
</dbReference>
<evidence type="ECO:0000313" key="8">
    <source>
        <dbReference type="EMBL" id="GAA1687125.1"/>
    </source>
</evidence>
<dbReference type="PANTHER" id="PTHR30173">
    <property type="entry name" value="SIGMA 19 FACTOR"/>
    <property type="match status" value="1"/>
</dbReference>
<dbReference type="Gene3D" id="1.10.1740.10">
    <property type="match status" value="1"/>
</dbReference>
<dbReference type="InterPro" id="IPR013249">
    <property type="entry name" value="RNA_pol_sigma70_r4_t2"/>
</dbReference>
<comment type="caution">
    <text evidence="8">The sequence shown here is derived from an EMBL/GenBank/DDBJ whole genome shotgun (WGS) entry which is preliminary data.</text>
</comment>
<evidence type="ECO:0000256" key="1">
    <source>
        <dbReference type="ARBA" id="ARBA00010641"/>
    </source>
</evidence>
<comment type="subunit">
    <text evidence="2">Interacts transiently with the RNA polymerase catalytic core formed by RpoA, RpoB, RpoC and RpoZ (2 alpha, 1 beta, 1 beta' and 1 omega subunit) to form the RNA polymerase holoenzyme that can initiate transcription.</text>
</comment>
<reference evidence="8 9" key="1">
    <citation type="journal article" date="2019" name="Int. J. Syst. Evol. Microbiol.">
        <title>The Global Catalogue of Microorganisms (GCM) 10K type strain sequencing project: providing services to taxonomists for standard genome sequencing and annotation.</title>
        <authorList>
            <consortium name="The Broad Institute Genomics Platform"/>
            <consortium name="The Broad Institute Genome Sequencing Center for Infectious Disease"/>
            <person name="Wu L."/>
            <person name="Ma J."/>
        </authorList>
    </citation>
    <scope>NUCLEOTIDE SEQUENCE [LARGE SCALE GENOMIC DNA]</scope>
    <source>
        <strain evidence="8 9">JCM 13929</strain>
    </source>
</reference>
<dbReference type="PANTHER" id="PTHR30173:SF43">
    <property type="entry name" value="ECF RNA POLYMERASE SIGMA FACTOR SIGI-RELATED"/>
    <property type="match status" value="1"/>
</dbReference>
<protein>
    <submittedName>
        <fullName evidence="8">RNA polymerase sigma factor SigJ</fullName>
    </submittedName>
</protein>
<evidence type="ECO:0000256" key="3">
    <source>
        <dbReference type="ARBA" id="ARBA00023015"/>
    </source>
</evidence>
<dbReference type="Proteomes" id="UP001500064">
    <property type="component" value="Unassembled WGS sequence"/>
</dbReference>
<evidence type="ECO:0000256" key="2">
    <source>
        <dbReference type="ARBA" id="ARBA00011344"/>
    </source>
</evidence>
<sequence>MNDNDFLAGRFEEHRGHLKAVAYRMLGSLSEADDAVQEAWLRLSRAGAGDVENLAGWLTTVVGRVCLDMLRTRTSRREEPLETRLPDPVVSPPDGLDPEQAALVADSVGLALLVVLESLTPAERLAFVLHDMFAVPFEEIAPLVGRSPAAARQLASRARRRVRGSAPVPDPDMARQREVVEAFVAAAHRGDLTALVAVLDPDVVLRVDAGALAEAAGPRAKVGVAAGGGYAELRGAQQVAGQAVTFRRHSPSSAHPALVNGQAGLVNTIDGRPSAVMSFTIENGRIVEIDILADPDRLAALDLTVISR</sequence>
<evidence type="ECO:0000259" key="7">
    <source>
        <dbReference type="Pfam" id="PF08281"/>
    </source>
</evidence>
<keyword evidence="5" id="KW-0804">Transcription</keyword>
<dbReference type="InterPro" id="IPR014284">
    <property type="entry name" value="RNA_pol_sigma-70_dom"/>
</dbReference>
<dbReference type="Pfam" id="PF08281">
    <property type="entry name" value="Sigma70_r4_2"/>
    <property type="match status" value="1"/>
</dbReference>
<dbReference type="SUPFAM" id="SSF88659">
    <property type="entry name" value="Sigma3 and sigma4 domains of RNA polymerase sigma factors"/>
    <property type="match status" value="1"/>
</dbReference>
<dbReference type="EMBL" id="BAAAMU010000153">
    <property type="protein sequence ID" value="GAA1687125.1"/>
    <property type="molecule type" value="Genomic_DNA"/>
</dbReference>
<dbReference type="InterPro" id="IPR013325">
    <property type="entry name" value="RNA_pol_sigma_r2"/>
</dbReference>
<dbReference type="InterPro" id="IPR013324">
    <property type="entry name" value="RNA_pol_sigma_r3/r4-like"/>
</dbReference>
<dbReference type="InterPro" id="IPR007627">
    <property type="entry name" value="RNA_pol_sigma70_r2"/>
</dbReference>
<feature type="domain" description="RNA polymerase sigma-70 region 2" evidence="6">
    <location>
        <begin position="11"/>
        <end position="74"/>
    </location>
</feature>
<dbReference type="SUPFAM" id="SSF88946">
    <property type="entry name" value="Sigma2 domain of RNA polymerase sigma factors"/>
    <property type="match status" value="1"/>
</dbReference>
<dbReference type="InterPro" id="IPR032710">
    <property type="entry name" value="NTF2-like_dom_sf"/>
</dbReference>
<feature type="domain" description="RNA polymerase sigma factor 70 region 4 type 2" evidence="7">
    <location>
        <begin position="111"/>
        <end position="161"/>
    </location>
</feature>
<evidence type="ECO:0000259" key="6">
    <source>
        <dbReference type="Pfam" id="PF04542"/>
    </source>
</evidence>
<evidence type="ECO:0000256" key="4">
    <source>
        <dbReference type="ARBA" id="ARBA00023082"/>
    </source>
</evidence>
<evidence type="ECO:0000256" key="5">
    <source>
        <dbReference type="ARBA" id="ARBA00023163"/>
    </source>
</evidence>
<dbReference type="SUPFAM" id="SSF54427">
    <property type="entry name" value="NTF2-like"/>
    <property type="match status" value="1"/>
</dbReference>
<accession>A0ABN2HGA6</accession>
<dbReference type="NCBIfam" id="TIGR02937">
    <property type="entry name" value="sigma70-ECF"/>
    <property type="match status" value="1"/>
</dbReference>
<keyword evidence="9" id="KW-1185">Reference proteome</keyword>
<evidence type="ECO:0000313" key="9">
    <source>
        <dbReference type="Proteomes" id="UP001500064"/>
    </source>
</evidence>
<name>A0ABN2HGA6_9ACTN</name>
<gene>
    <name evidence="8" type="primary">sigJ_6</name>
    <name evidence="8" type="ORF">GCM10009733_099720</name>
</gene>
<organism evidence="8 9">
    <name type="scientific">Nonomuraea maheshkhaliensis</name>
    <dbReference type="NCBI Taxonomy" id="419590"/>
    <lineage>
        <taxon>Bacteria</taxon>
        <taxon>Bacillati</taxon>
        <taxon>Actinomycetota</taxon>
        <taxon>Actinomycetes</taxon>
        <taxon>Streptosporangiales</taxon>
        <taxon>Streptosporangiaceae</taxon>
        <taxon>Nonomuraea</taxon>
    </lineage>
</organism>
<dbReference type="InterPro" id="IPR036388">
    <property type="entry name" value="WH-like_DNA-bd_sf"/>
</dbReference>
<keyword evidence="3" id="KW-0805">Transcription regulation</keyword>
<dbReference type="InterPro" id="IPR052704">
    <property type="entry name" value="ECF_Sigma-70_Domain"/>
</dbReference>
<keyword evidence="4" id="KW-0731">Sigma factor</keyword>
<dbReference type="Gene3D" id="1.10.10.10">
    <property type="entry name" value="Winged helix-like DNA-binding domain superfamily/Winged helix DNA-binding domain"/>
    <property type="match status" value="1"/>
</dbReference>
<comment type="similarity">
    <text evidence="1">Belongs to the sigma-70 factor family. ECF subfamily.</text>
</comment>
<dbReference type="RefSeq" id="WP_346114181.1">
    <property type="nucleotide sequence ID" value="NZ_BAAAMU010000153.1"/>
</dbReference>
<dbReference type="Gene3D" id="3.10.450.50">
    <property type="match status" value="1"/>
</dbReference>
<proteinExistence type="inferred from homology"/>